<evidence type="ECO:0000256" key="2">
    <source>
        <dbReference type="ARBA" id="ARBA00007018"/>
    </source>
</evidence>
<dbReference type="Proteomes" id="UP000314982">
    <property type="component" value="Unassembled WGS sequence"/>
</dbReference>
<feature type="transmembrane region" description="Helical" evidence="7">
    <location>
        <begin position="15"/>
        <end position="34"/>
    </location>
</feature>
<feature type="transmembrane region" description="Helical" evidence="7">
    <location>
        <begin position="164"/>
        <end position="182"/>
    </location>
</feature>
<evidence type="ECO:0000313" key="8">
    <source>
        <dbReference type="Ensembl" id="ENSHHUP00000024481.1"/>
    </source>
</evidence>
<dbReference type="GeneTree" id="ENSGT00940000168910"/>
<evidence type="ECO:0008006" key="10">
    <source>
        <dbReference type="Google" id="ProtNLM"/>
    </source>
</evidence>
<feature type="transmembrane region" description="Helical" evidence="7">
    <location>
        <begin position="106"/>
        <end position="127"/>
    </location>
</feature>
<feature type="binding site" evidence="6">
    <location>
        <position position="164"/>
    </location>
    <ligand>
        <name>Zn(2+)</name>
        <dbReference type="ChEBI" id="CHEBI:29105"/>
    </ligand>
</feature>
<proteinExistence type="inferred from homology"/>
<comment type="subcellular location">
    <subcellularLocation>
        <location evidence="1">Membrane</location>
        <topology evidence="1">Multi-pass membrane protein</topology>
    </subcellularLocation>
</comment>
<keyword evidence="5 7" id="KW-0472">Membrane</keyword>
<dbReference type="GO" id="GO:0046872">
    <property type="term" value="F:metal ion binding"/>
    <property type="evidence" value="ECO:0007669"/>
    <property type="project" value="UniProtKB-KW"/>
</dbReference>
<reference evidence="8" key="3">
    <citation type="submission" date="2025-09" db="UniProtKB">
        <authorList>
            <consortium name="Ensembl"/>
        </authorList>
    </citation>
    <scope>IDENTIFICATION</scope>
</reference>
<evidence type="ECO:0000256" key="5">
    <source>
        <dbReference type="ARBA" id="ARBA00023136"/>
    </source>
</evidence>
<accession>A0A4W5LEZ0</accession>
<evidence type="ECO:0000256" key="3">
    <source>
        <dbReference type="ARBA" id="ARBA00022692"/>
    </source>
</evidence>
<feature type="binding site" evidence="6">
    <location>
        <position position="160"/>
    </location>
    <ligand>
        <name>Zn(2+)</name>
        <dbReference type="ChEBI" id="CHEBI:29105"/>
    </ligand>
</feature>
<organism evidence="8 9">
    <name type="scientific">Hucho hucho</name>
    <name type="common">huchen</name>
    <dbReference type="NCBI Taxonomy" id="62062"/>
    <lineage>
        <taxon>Eukaryota</taxon>
        <taxon>Metazoa</taxon>
        <taxon>Chordata</taxon>
        <taxon>Craniata</taxon>
        <taxon>Vertebrata</taxon>
        <taxon>Euteleostomi</taxon>
        <taxon>Actinopterygii</taxon>
        <taxon>Neopterygii</taxon>
        <taxon>Teleostei</taxon>
        <taxon>Protacanthopterygii</taxon>
        <taxon>Salmoniformes</taxon>
        <taxon>Salmonidae</taxon>
        <taxon>Salmoninae</taxon>
        <taxon>Hucho</taxon>
    </lineage>
</organism>
<keyword evidence="4 7" id="KW-1133">Transmembrane helix</keyword>
<name>A0A4W5LEZ0_9TELE</name>
<comment type="similarity">
    <text evidence="2">Belongs to the ADIPOR family.</text>
</comment>
<dbReference type="AlphaFoldDB" id="A0A4W5LEZ0"/>
<feature type="binding site" evidence="6">
    <location>
        <position position="38"/>
    </location>
    <ligand>
        <name>Zn(2+)</name>
        <dbReference type="ChEBI" id="CHEBI:29105"/>
    </ligand>
</feature>
<dbReference type="GO" id="GO:0016020">
    <property type="term" value="C:membrane"/>
    <property type="evidence" value="ECO:0007669"/>
    <property type="project" value="UniProtKB-SubCell"/>
</dbReference>
<evidence type="ECO:0000256" key="1">
    <source>
        <dbReference type="ARBA" id="ARBA00004141"/>
    </source>
</evidence>
<keyword evidence="3 7" id="KW-0812">Transmembrane</keyword>
<evidence type="ECO:0000256" key="6">
    <source>
        <dbReference type="PIRSR" id="PIRSR604254-1"/>
    </source>
</evidence>
<dbReference type="PANTHER" id="PTHR20855">
    <property type="entry name" value="ADIPOR/PROGESTIN RECEPTOR-RELATED"/>
    <property type="match status" value="1"/>
</dbReference>
<keyword evidence="6" id="KW-0862">Zinc</keyword>
<dbReference type="Pfam" id="PF03006">
    <property type="entry name" value="HlyIII"/>
    <property type="match status" value="1"/>
</dbReference>
<evidence type="ECO:0000256" key="4">
    <source>
        <dbReference type="ARBA" id="ARBA00022989"/>
    </source>
</evidence>
<keyword evidence="9" id="KW-1185">Reference proteome</keyword>
<feature type="transmembrane region" description="Helical" evidence="7">
    <location>
        <begin position="133"/>
        <end position="152"/>
    </location>
</feature>
<sequence>MPIVIETAYRRGDSVTLLSVITFGVGMLLVYTSSTLYHLAKNERTKRLLNTADHISIYYLIAGTYTPLMVKYLDHDTTVIFLGVMWFIVAMGTFFKIFYAKRFEFLSMLLYLVMGWMIVFVIKPLWYTVPSVVLAWILAGGISYTFGVYFFVKGDKRYYHTIWHLFVLLGTVFHYISIFIRIEYRADDCDSK</sequence>
<dbReference type="STRING" id="62062.ENSHHUP00000024481"/>
<feature type="transmembrane region" description="Helical" evidence="7">
    <location>
        <begin position="55"/>
        <end position="73"/>
    </location>
</feature>
<evidence type="ECO:0000313" key="9">
    <source>
        <dbReference type="Proteomes" id="UP000314982"/>
    </source>
</evidence>
<protein>
    <recommendedName>
        <fullName evidence="10">Hemolysin III</fullName>
    </recommendedName>
</protein>
<dbReference type="PANTHER" id="PTHR20855:SF3">
    <property type="entry name" value="LD03007P"/>
    <property type="match status" value="1"/>
</dbReference>
<keyword evidence="6" id="KW-0479">Metal-binding</keyword>
<feature type="transmembrane region" description="Helical" evidence="7">
    <location>
        <begin position="79"/>
        <end position="99"/>
    </location>
</feature>
<dbReference type="InterPro" id="IPR004254">
    <property type="entry name" value="AdipoR/HlyIII-related"/>
</dbReference>
<dbReference type="Ensembl" id="ENSHHUT00000025407.1">
    <property type="protein sequence ID" value="ENSHHUP00000024481.1"/>
    <property type="gene ID" value="ENSHHUG00000015363.1"/>
</dbReference>
<reference evidence="9" key="1">
    <citation type="submission" date="2018-06" db="EMBL/GenBank/DDBJ databases">
        <title>Genome assembly of Danube salmon.</title>
        <authorList>
            <person name="Macqueen D.J."/>
            <person name="Gundappa M.K."/>
        </authorList>
    </citation>
    <scope>NUCLEOTIDE SEQUENCE [LARGE SCALE GENOMIC DNA]</scope>
</reference>
<reference evidence="8" key="2">
    <citation type="submission" date="2025-08" db="UniProtKB">
        <authorList>
            <consortium name="Ensembl"/>
        </authorList>
    </citation>
    <scope>IDENTIFICATION</scope>
</reference>
<evidence type="ECO:0000256" key="7">
    <source>
        <dbReference type="SAM" id="Phobius"/>
    </source>
</evidence>